<gene>
    <name evidence="2" type="ORF">SAMN04488508_102278</name>
</gene>
<protein>
    <submittedName>
        <fullName evidence="2">Uncharacterized protein</fullName>
    </submittedName>
</protein>
<evidence type="ECO:0000313" key="2">
    <source>
        <dbReference type="EMBL" id="SHI64477.1"/>
    </source>
</evidence>
<proteinExistence type="predicted"/>
<keyword evidence="1" id="KW-0472">Membrane</keyword>
<dbReference type="Proteomes" id="UP000184432">
    <property type="component" value="Unassembled WGS sequence"/>
</dbReference>
<reference evidence="3" key="1">
    <citation type="submission" date="2016-11" db="EMBL/GenBank/DDBJ databases">
        <authorList>
            <person name="Varghese N."/>
            <person name="Submissions S."/>
        </authorList>
    </citation>
    <scope>NUCLEOTIDE SEQUENCE [LARGE SCALE GENOMIC DNA]</scope>
    <source>
        <strain evidence="3">DSM 22623</strain>
    </source>
</reference>
<evidence type="ECO:0000313" key="3">
    <source>
        <dbReference type="Proteomes" id="UP000184432"/>
    </source>
</evidence>
<keyword evidence="3" id="KW-1185">Reference proteome</keyword>
<sequence>MNGYVGILYTFTFVLVIPYDFILDLLYSLPLRTKKMFGNVGIYVEEKIVLATRFKDHSPVDNGIWIATKVAYQPILKEMFPSLRNLETYNIKSWLLLPDEADDFEEAAAAIAELIKQNSHLIGVIPKSKNKK</sequence>
<dbReference type="EMBL" id="FQYP01000002">
    <property type="protein sequence ID" value="SHI64477.1"/>
    <property type="molecule type" value="Genomic_DNA"/>
</dbReference>
<name>A0A1M6CTX2_9FLAO</name>
<organism evidence="2 3">
    <name type="scientific">Aquimarina spongiae</name>
    <dbReference type="NCBI Taxonomy" id="570521"/>
    <lineage>
        <taxon>Bacteria</taxon>
        <taxon>Pseudomonadati</taxon>
        <taxon>Bacteroidota</taxon>
        <taxon>Flavobacteriia</taxon>
        <taxon>Flavobacteriales</taxon>
        <taxon>Flavobacteriaceae</taxon>
        <taxon>Aquimarina</taxon>
    </lineage>
</organism>
<accession>A0A1M6CTX2</accession>
<dbReference type="AlphaFoldDB" id="A0A1M6CTX2"/>
<keyword evidence="1" id="KW-1133">Transmembrane helix</keyword>
<keyword evidence="1" id="KW-0812">Transmembrane</keyword>
<dbReference type="STRING" id="570521.SAMN04488508_102278"/>
<feature type="transmembrane region" description="Helical" evidence="1">
    <location>
        <begin position="6"/>
        <end position="27"/>
    </location>
</feature>
<evidence type="ECO:0000256" key="1">
    <source>
        <dbReference type="SAM" id="Phobius"/>
    </source>
</evidence>